<dbReference type="PANTHER" id="PTHR46795">
    <property type="entry name" value="ABC TRANSPORTER PERMEASE-RELATED-RELATED"/>
    <property type="match status" value="1"/>
</dbReference>
<dbReference type="EMBL" id="FMZB01000019">
    <property type="protein sequence ID" value="SDD70458.1"/>
    <property type="molecule type" value="Genomic_DNA"/>
</dbReference>
<evidence type="ECO:0000256" key="3">
    <source>
        <dbReference type="ARBA" id="ARBA00022692"/>
    </source>
</evidence>
<keyword evidence="2 6" id="KW-1003">Cell membrane</keyword>
<keyword evidence="3 6" id="KW-0812">Transmembrane</keyword>
<keyword evidence="4 6" id="KW-1133">Transmembrane helix</keyword>
<dbReference type="OrthoDB" id="1937696at2"/>
<name>A0A1G6WX39_9BACI</name>
<feature type="transmembrane region" description="Helical" evidence="6">
    <location>
        <begin position="146"/>
        <end position="175"/>
    </location>
</feature>
<feature type="transmembrane region" description="Helical" evidence="6">
    <location>
        <begin position="566"/>
        <end position="588"/>
    </location>
</feature>
<feature type="transmembrane region" description="Helical" evidence="6">
    <location>
        <begin position="600"/>
        <end position="622"/>
    </location>
</feature>
<sequence>MTFRQFAFRNVLRNKRLYIAYFLSSLFTVMVFFTFANFAFHPALSDGSTNKYALFGMAVAGGIIYLFSFFFVLYSMSSFLQSRKKEFGLLIGLGASDKQIRLMVFLENILIGFFATAGGILIGLVFAKSILLIAENILIIDATLDFYFPVLAIIVTFISFIFLFFCISVFVAFLLRTNKLVDLIKGDKQSKGEPKASIILSILAVFLLIVGYGVALYVKGVNVVFAMIPVIIVVTLGTYILFTQLSVYCIRLLKKNKPIFWRKTNMLLFGDLSFRMKDNARTFFMVAIISTVAFSAIGTLYGFQSYLTKGMEEINPYTYRYAPFLDDSEEIIEQDLQQINAILDEEKIDAEMETADLAFYDTSVEESPVLIVKASDYNRFAALIDEKELHPEENEAIVMEQSDAVITEGQKASEVLKQSNIKLDNGKEIQPSHVVESAVGLGLMGYYVVNDSTYKQLGTPVRTDMTAAWNVHDGSEEQVIETGKRLEEQIQPKVFSIDYSLYETNKAYGLILFIGLFIGIVFFVSAGSFLYFRLFTDIDEEKRKFQSIAKIGLTQSELKKVVNRQIAILFFSPIVVALVHGAVALTALSRLFNYNLTVESALVLGSFALIQVLYFLVVRFFYVKNVIRTVFE</sequence>
<comment type="subcellular location">
    <subcellularLocation>
        <location evidence="1 6">Cell membrane</location>
        <topology evidence="1 6">Multi-pass membrane protein</topology>
    </subcellularLocation>
</comment>
<dbReference type="InterPro" id="IPR003838">
    <property type="entry name" value="ABC3_permease_C"/>
</dbReference>
<reference evidence="9" key="1">
    <citation type="submission" date="2016-10" db="EMBL/GenBank/DDBJ databases">
        <authorList>
            <person name="Varghese N."/>
            <person name="Submissions S."/>
        </authorList>
    </citation>
    <scope>NUCLEOTIDE SEQUENCE [LARGE SCALE GENOMIC DNA]</scope>
    <source>
        <strain evidence="9">DSM 21620</strain>
    </source>
</reference>
<feature type="transmembrane region" description="Helical" evidence="6">
    <location>
        <begin position="52"/>
        <end position="74"/>
    </location>
</feature>
<evidence type="ECO:0000313" key="8">
    <source>
        <dbReference type="EMBL" id="SDD70458.1"/>
    </source>
</evidence>
<protein>
    <submittedName>
        <fullName evidence="8">Putative ABC transport system permease protein</fullName>
    </submittedName>
</protein>
<evidence type="ECO:0000256" key="2">
    <source>
        <dbReference type="ARBA" id="ARBA00022475"/>
    </source>
</evidence>
<keyword evidence="5 6" id="KW-0472">Membrane</keyword>
<dbReference type="Proteomes" id="UP000198666">
    <property type="component" value="Unassembled WGS sequence"/>
</dbReference>
<feature type="transmembrane region" description="Helical" evidence="6">
    <location>
        <begin position="109"/>
        <end position="134"/>
    </location>
</feature>
<dbReference type="InterPro" id="IPR052536">
    <property type="entry name" value="ABC-4_Integral_Memb_Prot"/>
</dbReference>
<dbReference type="GO" id="GO:0005886">
    <property type="term" value="C:plasma membrane"/>
    <property type="evidence" value="ECO:0007669"/>
    <property type="project" value="UniProtKB-SubCell"/>
</dbReference>
<dbReference type="PIRSF" id="PIRSF018968">
    <property type="entry name" value="ABC_permease_BceB"/>
    <property type="match status" value="1"/>
</dbReference>
<gene>
    <name evidence="8" type="ORF">SAMN05421663_1197</name>
</gene>
<keyword evidence="6" id="KW-0813">Transport</keyword>
<dbReference type="InterPro" id="IPR027022">
    <property type="entry name" value="ABC_permease_BceB-typ"/>
</dbReference>
<dbReference type="Pfam" id="PF02687">
    <property type="entry name" value="FtsX"/>
    <property type="match status" value="1"/>
</dbReference>
<feature type="transmembrane region" description="Helical" evidence="6">
    <location>
        <begin position="20"/>
        <end position="40"/>
    </location>
</feature>
<feature type="transmembrane region" description="Helical" evidence="6">
    <location>
        <begin position="224"/>
        <end position="253"/>
    </location>
</feature>
<feature type="transmembrane region" description="Helical" evidence="6">
    <location>
        <begin position="196"/>
        <end position="218"/>
    </location>
</feature>
<dbReference type="RefSeq" id="WP_093728799.1">
    <property type="nucleotide sequence ID" value="NZ_FMZB01000019.1"/>
</dbReference>
<feature type="domain" description="ABC3 transporter permease C-terminal" evidence="7">
    <location>
        <begin position="59"/>
        <end position="177"/>
    </location>
</feature>
<feature type="transmembrane region" description="Helical" evidence="6">
    <location>
        <begin position="507"/>
        <end position="534"/>
    </location>
</feature>
<evidence type="ECO:0000256" key="4">
    <source>
        <dbReference type="ARBA" id="ARBA00022989"/>
    </source>
</evidence>
<keyword evidence="9" id="KW-1185">Reference proteome</keyword>
<dbReference type="PANTHER" id="PTHR46795:SF2">
    <property type="entry name" value="ABC TRANSPORTER, PERMEASE PROTEIN"/>
    <property type="match status" value="1"/>
</dbReference>
<dbReference type="GO" id="GO:0055085">
    <property type="term" value="P:transmembrane transport"/>
    <property type="evidence" value="ECO:0007669"/>
    <property type="project" value="UniProtKB-UniRule"/>
</dbReference>
<comment type="similarity">
    <text evidence="6">Belongs to the ABC-4 integral membrane protein family.</text>
</comment>
<evidence type="ECO:0000256" key="1">
    <source>
        <dbReference type="ARBA" id="ARBA00004651"/>
    </source>
</evidence>
<evidence type="ECO:0000313" key="9">
    <source>
        <dbReference type="Proteomes" id="UP000198666"/>
    </source>
</evidence>
<dbReference type="AlphaFoldDB" id="A0A1G6WX39"/>
<accession>A0A1G6WX39</accession>
<organism evidence="8 9">
    <name type="scientific">Terribacillus halophilus</name>
    <dbReference type="NCBI Taxonomy" id="361279"/>
    <lineage>
        <taxon>Bacteria</taxon>
        <taxon>Bacillati</taxon>
        <taxon>Bacillota</taxon>
        <taxon>Bacilli</taxon>
        <taxon>Bacillales</taxon>
        <taxon>Bacillaceae</taxon>
        <taxon>Terribacillus</taxon>
    </lineage>
</organism>
<proteinExistence type="inferred from homology"/>
<feature type="transmembrane region" description="Helical" evidence="6">
    <location>
        <begin position="283"/>
        <end position="303"/>
    </location>
</feature>
<evidence type="ECO:0000256" key="6">
    <source>
        <dbReference type="PIRNR" id="PIRNR018968"/>
    </source>
</evidence>
<evidence type="ECO:0000259" key="7">
    <source>
        <dbReference type="Pfam" id="PF02687"/>
    </source>
</evidence>
<evidence type="ECO:0000256" key="5">
    <source>
        <dbReference type="ARBA" id="ARBA00023136"/>
    </source>
</evidence>
<dbReference type="STRING" id="361279.SAMN05421663_1197"/>